<accession>A0A4Y2I8Q2</accession>
<keyword evidence="3" id="KW-1185">Reference proteome</keyword>
<evidence type="ECO:0000313" key="3">
    <source>
        <dbReference type="Proteomes" id="UP000499080"/>
    </source>
</evidence>
<sequence length="166" mass="17963">MVAKNGRPLTTYDVMENFAQAYIRTQTAGMAINGFKVTGKYPMNRYIFTDADLIAAELVSGKTCSIVENNVSESRARLLAFSGPSKSSASPSSYPDIQAHEALAMAIYEAAETPQCFAETSNSVSPFDISPAPPPNIKKRTTTRGRKATRSSLITGSPYQLITRIS</sequence>
<evidence type="ECO:0000256" key="1">
    <source>
        <dbReference type="SAM" id="MobiDB-lite"/>
    </source>
</evidence>
<organism evidence="2 3">
    <name type="scientific">Araneus ventricosus</name>
    <name type="common">Orbweaver spider</name>
    <name type="synonym">Epeira ventricosa</name>
    <dbReference type="NCBI Taxonomy" id="182803"/>
    <lineage>
        <taxon>Eukaryota</taxon>
        <taxon>Metazoa</taxon>
        <taxon>Ecdysozoa</taxon>
        <taxon>Arthropoda</taxon>
        <taxon>Chelicerata</taxon>
        <taxon>Arachnida</taxon>
        <taxon>Araneae</taxon>
        <taxon>Araneomorphae</taxon>
        <taxon>Entelegynae</taxon>
        <taxon>Araneoidea</taxon>
        <taxon>Araneidae</taxon>
        <taxon>Araneus</taxon>
    </lineage>
</organism>
<proteinExistence type="predicted"/>
<dbReference type="OrthoDB" id="8191755at2759"/>
<dbReference type="Proteomes" id="UP000499080">
    <property type="component" value="Unassembled WGS sequence"/>
</dbReference>
<dbReference type="EMBL" id="BGPR01002441">
    <property type="protein sequence ID" value="GBM73476.1"/>
    <property type="molecule type" value="Genomic_DNA"/>
</dbReference>
<dbReference type="AlphaFoldDB" id="A0A4Y2I8Q2"/>
<gene>
    <name evidence="2" type="ORF">AVEN_6800_1</name>
</gene>
<comment type="caution">
    <text evidence="2">The sequence shown here is derived from an EMBL/GenBank/DDBJ whole genome shotgun (WGS) entry which is preliminary data.</text>
</comment>
<reference evidence="2 3" key="1">
    <citation type="journal article" date="2019" name="Sci. Rep.">
        <title>Orb-weaving spider Araneus ventricosus genome elucidates the spidroin gene catalogue.</title>
        <authorList>
            <person name="Kono N."/>
            <person name="Nakamura H."/>
            <person name="Ohtoshi R."/>
            <person name="Moran D.A.P."/>
            <person name="Shinohara A."/>
            <person name="Yoshida Y."/>
            <person name="Fujiwara M."/>
            <person name="Mori M."/>
            <person name="Tomita M."/>
            <person name="Arakawa K."/>
        </authorList>
    </citation>
    <scope>NUCLEOTIDE SEQUENCE [LARGE SCALE GENOMIC DNA]</scope>
</reference>
<feature type="compositionally biased region" description="Basic residues" evidence="1">
    <location>
        <begin position="137"/>
        <end position="149"/>
    </location>
</feature>
<feature type="region of interest" description="Disordered" evidence="1">
    <location>
        <begin position="124"/>
        <end position="149"/>
    </location>
</feature>
<name>A0A4Y2I8Q2_ARAVE</name>
<protein>
    <submittedName>
        <fullName evidence="2">Uncharacterized protein</fullName>
    </submittedName>
</protein>
<evidence type="ECO:0000313" key="2">
    <source>
        <dbReference type="EMBL" id="GBM73476.1"/>
    </source>
</evidence>